<accession>A0A4R0I7V7</accession>
<dbReference type="InterPro" id="IPR050109">
    <property type="entry name" value="HTH-type_TetR-like_transc_reg"/>
</dbReference>
<feature type="domain" description="HTH tetR-type" evidence="5">
    <location>
        <begin position="41"/>
        <end position="101"/>
    </location>
</feature>
<dbReference type="EMBL" id="SJKA01000017">
    <property type="protein sequence ID" value="TCC23250.1"/>
    <property type="molecule type" value="Genomic_DNA"/>
</dbReference>
<name>A0A4R0I7V7_9ACTN</name>
<dbReference type="SUPFAM" id="SSF46689">
    <property type="entry name" value="Homeodomain-like"/>
    <property type="match status" value="1"/>
</dbReference>
<dbReference type="GO" id="GO:0003700">
    <property type="term" value="F:DNA-binding transcription factor activity"/>
    <property type="evidence" value="ECO:0007669"/>
    <property type="project" value="TreeGrafter"/>
</dbReference>
<keyword evidence="2 4" id="KW-0238">DNA-binding</keyword>
<keyword evidence="1" id="KW-0805">Transcription regulation</keyword>
<dbReference type="InterPro" id="IPR004111">
    <property type="entry name" value="Repressor_TetR_C"/>
</dbReference>
<keyword evidence="3" id="KW-0804">Transcription</keyword>
<keyword evidence="7" id="KW-1185">Reference proteome</keyword>
<evidence type="ECO:0000256" key="1">
    <source>
        <dbReference type="ARBA" id="ARBA00023015"/>
    </source>
</evidence>
<dbReference type="PANTHER" id="PTHR30055">
    <property type="entry name" value="HTH-TYPE TRANSCRIPTIONAL REGULATOR RUTR"/>
    <property type="match status" value="1"/>
</dbReference>
<dbReference type="GO" id="GO:0045892">
    <property type="term" value="P:negative regulation of DNA-templated transcription"/>
    <property type="evidence" value="ECO:0007669"/>
    <property type="project" value="InterPro"/>
</dbReference>
<feature type="DNA-binding region" description="H-T-H motif" evidence="4">
    <location>
        <begin position="64"/>
        <end position="83"/>
    </location>
</feature>
<dbReference type="SUPFAM" id="SSF48498">
    <property type="entry name" value="Tetracyclin repressor-like, C-terminal domain"/>
    <property type="match status" value="1"/>
</dbReference>
<dbReference type="OrthoDB" id="2570341at2"/>
<dbReference type="Gene3D" id="1.10.10.60">
    <property type="entry name" value="Homeodomain-like"/>
    <property type="match status" value="1"/>
</dbReference>
<evidence type="ECO:0000256" key="2">
    <source>
        <dbReference type="ARBA" id="ARBA00023125"/>
    </source>
</evidence>
<evidence type="ECO:0000313" key="7">
    <source>
        <dbReference type="Proteomes" id="UP000292695"/>
    </source>
</evidence>
<reference evidence="6 7" key="1">
    <citation type="submission" date="2019-02" db="EMBL/GenBank/DDBJ databases">
        <title>Kribbella capetownensis sp. nov. and Kribbella speibonae sp. nov., isolated from soil.</title>
        <authorList>
            <person name="Curtis S.M."/>
            <person name="Norton I."/>
            <person name="Everest G.J."/>
            <person name="Meyers P.R."/>
        </authorList>
    </citation>
    <scope>NUCLEOTIDE SEQUENCE [LARGE SCALE GENOMIC DNA]</scope>
    <source>
        <strain evidence="6 7">DSM 27082</strain>
    </source>
</reference>
<proteinExistence type="predicted"/>
<dbReference type="GO" id="GO:0000976">
    <property type="term" value="F:transcription cis-regulatory region binding"/>
    <property type="evidence" value="ECO:0007669"/>
    <property type="project" value="TreeGrafter"/>
</dbReference>
<dbReference type="Proteomes" id="UP000292695">
    <property type="component" value="Unassembled WGS sequence"/>
</dbReference>
<evidence type="ECO:0000256" key="3">
    <source>
        <dbReference type="ARBA" id="ARBA00023163"/>
    </source>
</evidence>
<dbReference type="InterPro" id="IPR009057">
    <property type="entry name" value="Homeodomain-like_sf"/>
</dbReference>
<dbReference type="InterPro" id="IPR001647">
    <property type="entry name" value="HTH_TetR"/>
</dbReference>
<comment type="caution">
    <text evidence="6">The sequence shown here is derived from an EMBL/GenBank/DDBJ whole genome shotgun (WGS) entry which is preliminary data.</text>
</comment>
<dbReference type="InterPro" id="IPR036271">
    <property type="entry name" value="Tet_transcr_reg_TetR-rel_C_sf"/>
</dbReference>
<dbReference type="PANTHER" id="PTHR30055:SF151">
    <property type="entry name" value="TRANSCRIPTIONAL REGULATORY PROTEIN"/>
    <property type="match status" value="1"/>
</dbReference>
<evidence type="ECO:0000259" key="5">
    <source>
        <dbReference type="PROSITE" id="PS50977"/>
    </source>
</evidence>
<dbReference type="PROSITE" id="PS50977">
    <property type="entry name" value="HTH_TETR_2"/>
    <property type="match status" value="1"/>
</dbReference>
<gene>
    <name evidence="6" type="ORF">E0H50_34245</name>
</gene>
<evidence type="ECO:0000256" key="4">
    <source>
        <dbReference type="PROSITE-ProRule" id="PRU00335"/>
    </source>
</evidence>
<dbReference type="Pfam" id="PF02909">
    <property type="entry name" value="TetR_C_1"/>
    <property type="match status" value="1"/>
</dbReference>
<protein>
    <submittedName>
        <fullName evidence="6">TetR/AcrR family transcriptional regulator</fullName>
    </submittedName>
</protein>
<organism evidence="6 7">
    <name type="scientific">Kribbella sindirgiensis</name>
    <dbReference type="NCBI Taxonomy" id="1124744"/>
    <lineage>
        <taxon>Bacteria</taxon>
        <taxon>Bacillati</taxon>
        <taxon>Actinomycetota</taxon>
        <taxon>Actinomycetes</taxon>
        <taxon>Propionibacteriales</taxon>
        <taxon>Kribbellaceae</taxon>
        <taxon>Kribbella</taxon>
    </lineage>
</organism>
<dbReference type="Gene3D" id="1.10.357.10">
    <property type="entry name" value="Tetracycline Repressor, domain 2"/>
    <property type="match status" value="1"/>
</dbReference>
<dbReference type="AlphaFoldDB" id="A0A4R0I7V7"/>
<dbReference type="Pfam" id="PF00440">
    <property type="entry name" value="TetR_N"/>
    <property type="match status" value="1"/>
</dbReference>
<sequence length="269" mass="29072">MNPTTSGGRRFRVAGRKAAAPDPARSLALLWGSHTKPGRSGLTVRAIVDAAIALADVSGLEALSMRTVAERLKVGTMSLYTHVPGKGELTDLMFDQVYGDLYADPDEPLNQPGGWRGALEFIAHRNWDLLTAHPWIHEVPTMRTALGPNITLKYETELRPLDGLGLTDVEMDSALTLVLTHVQGTARAGAEQLRTQRDSGLSDEEWWRQISPTLTTVMSGTHFPTAGRVGTSVGEHFQSAMDPAHALTFGLTTILDGLTPLITSRSAVQ</sequence>
<evidence type="ECO:0000313" key="6">
    <source>
        <dbReference type="EMBL" id="TCC23250.1"/>
    </source>
</evidence>